<sequence length="932" mass="101186">MVRLLAILPLLVAVSEALAVARTVPAGFIFEVKNGHKLSLLYDALNAKEAVVRIPYDYKLFKGASARFCDITDTRTSTPLCNVTRAEEQAKEIAAMPFIETYWPLEIFSQPEANFQAVPALGSNMTFKSNRTLGTNMSLGTNITLESNSTISSRSTLFSRWWGYTPCCRDKPYPPHVMTQVDKLRAKGITGKGVKIAVVDTGIDYKHPALGGCFGKKNGKDCLVSFGADFVGDEFTGGNDPIPDQDPMDCQVAGIIAAQKNNLGFTGAAPDVSLGAYKVFGCKGSTSNDAMMKAFNQAYEDGANVISGSLGGPSSWESDPRAVVLDRITKAGVPCVISVGNSGNEGQFHAGAPSTGMGVISVANFMSTVTPMVNIIATSTANRRCCGQNFELSTWEPAVWGVSKPLYAVSLDSKVLPKDACKPLPENTRDLSKYIVLVRRGRCTYGEKAKNIAAKGAKHMIIYNDKEKTVPFSLGNDAHYLDGVGMVPHSVGKKWMKNMKNGMKFEIAVPSPWEKPGAKMIDKVNRWNGGAVDPSSSWGPTFDMKFKPQLGAPGGNILSTYPMKKGGYAIFSGTSMACPMLSAIIALVYEVRGIKALEPNFIIDLLSATAKPQIFNNGTVWYNKLAPPAQQGGGLVQAWDAAYATTFLYPSSLSFNDSDHFTESMDFSIINKGKTPVRYTLGNVPAMSTYTFAEDMKTPMPFVNEPVPLRAVLSFQHKGENVKSFTIDPGHRYIVSVKPNLHADHQINQKRLPLWGGYITVNGSDSSSFSLPYQGLAGSLHDAPVLAPGNALVIFSPDGKQYDAPAANSTVTLPAQGDFQNSPIDFRIWVKLSLGTANLTAEVVPLGENHPKELIKEVMGVKTIGKPPGFPQTYMLRGINTWWWDGQLQSGSYAPAGYYEVAIFALRVFGDPNKVEDWNIVKTQPFHLKYME</sequence>
<dbReference type="InterPro" id="IPR034187">
    <property type="entry name" value="Peptidases_S8_5"/>
</dbReference>
<dbReference type="InterPro" id="IPR000209">
    <property type="entry name" value="Peptidase_S8/S53_dom"/>
</dbReference>
<dbReference type="Pfam" id="PF02225">
    <property type="entry name" value="PA"/>
    <property type="match status" value="1"/>
</dbReference>
<dbReference type="InterPro" id="IPR036852">
    <property type="entry name" value="Peptidase_S8/S53_dom_sf"/>
</dbReference>
<dbReference type="Pfam" id="PF06280">
    <property type="entry name" value="fn3_5"/>
    <property type="match status" value="1"/>
</dbReference>
<keyword evidence="4" id="KW-0645">Protease</keyword>
<evidence type="ECO:0000256" key="7">
    <source>
        <dbReference type="ARBA" id="ARBA00022825"/>
    </source>
</evidence>
<feature type="domain" description="PA" evidence="11">
    <location>
        <begin position="406"/>
        <end position="484"/>
    </location>
</feature>
<dbReference type="PROSITE" id="PS51892">
    <property type="entry name" value="SUBTILASE"/>
    <property type="match status" value="1"/>
</dbReference>
<evidence type="ECO:0000256" key="2">
    <source>
        <dbReference type="ARBA" id="ARBA00022512"/>
    </source>
</evidence>
<evidence type="ECO:0000256" key="4">
    <source>
        <dbReference type="ARBA" id="ARBA00022670"/>
    </source>
</evidence>
<dbReference type="InterPro" id="IPR010435">
    <property type="entry name" value="C5a/SBT2-like_Fn3"/>
</dbReference>
<dbReference type="EMBL" id="JASWJB010000003">
    <property type="protein sequence ID" value="KAK2616739.1"/>
    <property type="molecule type" value="Genomic_DNA"/>
</dbReference>
<dbReference type="InterPro" id="IPR023827">
    <property type="entry name" value="Peptidase_S8_Asp-AS"/>
</dbReference>
<protein>
    <submittedName>
        <fullName evidence="13">Uncharacterized protein</fullName>
    </submittedName>
</protein>
<name>A0AAJ0D1V0_9HYPO</name>
<proteinExistence type="inferred from homology"/>
<dbReference type="Gene3D" id="3.50.30.30">
    <property type="match status" value="1"/>
</dbReference>
<reference evidence="13" key="1">
    <citation type="submission" date="2023-06" db="EMBL/GenBank/DDBJ databases">
        <title>Conoideocrella luteorostrata (Hypocreales: Clavicipitaceae), a potential biocontrol fungus for elongate hemlock scale in United States Christmas tree production areas.</title>
        <authorList>
            <person name="Barrett H."/>
            <person name="Lovett B."/>
            <person name="Macias A.M."/>
            <person name="Stajich J.E."/>
            <person name="Kasson M.T."/>
        </authorList>
    </citation>
    <scope>NUCLEOTIDE SEQUENCE</scope>
    <source>
        <strain evidence="13">ARSEF 14590</strain>
    </source>
</reference>
<evidence type="ECO:0000259" key="12">
    <source>
        <dbReference type="Pfam" id="PF06280"/>
    </source>
</evidence>
<dbReference type="AlphaFoldDB" id="A0AAJ0D1V0"/>
<dbReference type="GO" id="GO:0016020">
    <property type="term" value="C:membrane"/>
    <property type="evidence" value="ECO:0007669"/>
    <property type="project" value="InterPro"/>
</dbReference>
<evidence type="ECO:0000313" key="14">
    <source>
        <dbReference type="Proteomes" id="UP001251528"/>
    </source>
</evidence>
<dbReference type="PANTHER" id="PTHR43806">
    <property type="entry name" value="PEPTIDASE S8"/>
    <property type="match status" value="1"/>
</dbReference>
<dbReference type="PRINTS" id="PR00723">
    <property type="entry name" value="SUBTILISIN"/>
</dbReference>
<keyword evidence="6" id="KW-0378">Hydrolase</keyword>
<evidence type="ECO:0000313" key="13">
    <source>
        <dbReference type="EMBL" id="KAK2616739.1"/>
    </source>
</evidence>
<keyword evidence="2" id="KW-0134">Cell wall</keyword>
<dbReference type="CDD" id="cd07489">
    <property type="entry name" value="Peptidases_S8_5"/>
    <property type="match status" value="1"/>
</dbReference>
<evidence type="ECO:0000256" key="8">
    <source>
        <dbReference type="PROSITE-ProRule" id="PRU01240"/>
    </source>
</evidence>
<evidence type="ECO:0000256" key="6">
    <source>
        <dbReference type="ARBA" id="ARBA00022801"/>
    </source>
</evidence>
<dbReference type="InterPro" id="IPR003137">
    <property type="entry name" value="PA_domain"/>
</dbReference>
<keyword evidence="14" id="KW-1185">Reference proteome</keyword>
<dbReference type="InterPro" id="IPR015500">
    <property type="entry name" value="Peptidase_S8_subtilisin-rel"/>
</dbReference>
<dbReference type="GO" id="GO:0006508">
    <property type="term" value="P:proteolysis"/>
    <property type="evidence" value="ECO:0007669"/>
    <property type="project" value="UniProtKB-KW"/>
</dbReference>
<keyword evidence="7" id="KW-0720">Serine protease</keyword>
<dbReference type="PANTHER" id="PTHR43806:SF66">
    <property type="entry name" value="SERIN ENDOPEPTIDASE"/>
    <property type="match status" value="1"/>
</dbReference>
<feature type="signal peptide" evidence="9">
    <location>
        <begin position="1"/>
        <end position="17"/>
    </location>
</feature>
<keyword evidence="3" id="KW-0964">Secreted</keyword>
<dbReference type="Proteomes" id="UP001251528">
    <property type="component" value="Unassembled WGS sequence"/>
</dbReference>
<dbReference type="Gene3D" id="3.40.50.200">
    <property type="entry name" value="Peptidase S8/S53 domain"/>
    <property type="match status" value="1"/>
</dbReference>
<dbReference type="GO" id="GO:0004252">
    <property type="term" value="F:serine-type endopeptidase activity"/>
    <property type="evidence" value="ECO:0007669"/>
    <property type="project" value="InterPro"/>
</dbReference>
<feature type="chain" id="PRO_5042466120" evidence="9">
    <location>
        <begin position="18"/>
        <end position="932"/>
    </location>
</feature>
<evidence type="ECO:0000259" key="11">
    <source>
        <dbReference type="Pfam" id="PF02225"/>
    </source>
</evidence>
<evidence type="ECO:0000259" key="10">
    <source>
        <dbReference type="Pfam" id="PF00082"/>
    </source>
</evidence>
<comment type="caution">
    <text evidence="8">Lacks conserved residue(s) required for the propagation of feature annotation.</text>
</comment>
<organism evidence="13 14">
    <name type="scientific">Conoideocrella luteorostrata</name>
    <dbReference type="NCBI Taxonomy" id="1105319"/>
    <lineage>
        <taxon>Eukaryota</taxon>
        <taxon>Fungi</taxon>
        <taxon>Dikarya</taxon>
        <taxon>Ascomycota</taxon>
        <taxon>Pezizomycotina</taxon>
        <taxon>Sordariomycetes</taxon>
        <taxon>Hypocreomycetidae</taxon>
        <taxon>Hypocreales</taxon>
        <taxon>Clavicipitaceae</taxon>
        <taxon>Conoideocrella</taxon>
    </lineage>
</organism>
<feature type="domain" description="C5a peptidase/Subtilisin-like protease SBT2-like Fn3-like" evidence="12">
    <location>
        <begin position="654"/>
        <end position="773"/>
    </location>
</feature>
<evidence type="ECO:0000256" key="1">
    <source>
        <dbReference type="ARBA" id="ARBA00011073"/>
    </source>
</evidence>
<gene>
    <name evidence="13" type="ORF">QQS21_000351</name>
</gene>
<dbReference type="PROSITE" id="PS00136">
    <property type="entry name" value="SUBTILASE_ASP"/>
    <property type="match status" value="1"/>
</dbReference>
<evidence type="ECO:0000256" key="3">
    <source>
        <dbReference type="ARBA" id="ARBA00022525"/>
    </source>
</evidence>
<dbReference type="InterPro" id="IPR050131">
    <property type="entry name" value="Peptidase_S8_subtilisin-like"/>
</dbReference>
<comment type="similarity">
    <text evidence="1 8">Belongs to the peptidase S8 family.</text>
</comment>
<feature type="domain" description="Peptidase S8/S53" evidence="10">
    <location>
        <begin position="191"/>
        <end position="613"/>
    </location>
</feature>
<dbReference type="Pfam" id="PF00082">
    <property type="entry name" value="Peptidase_S8"/>
    <property type="match status" value="1"/>
</dbReference>
<evidence type="ECO:0000256" key="5">
    <source>
        <dbReference type="ARBA" id="ARBA00022729"/>
    </source>
</evidence>
<dbReference type="InterPro" id="IPR046450">
    <property type="entry name" value="PA_dom_sf"/>
</dbReference>
<accession>A0AAJ0D1V0</accession>
<comment type="caution">
    <text evidence="13">The sequence shown here is derived from an EMBL/GenBank/DDBJ whole genome shotgun (WGS) entry which is preliminary data.</text>
</comment>
<dbReference type="SUPFAM" id="SSF52743">
    <property type="entry name" value="Subtilisin-like"/>
    <property type="match status" value="1"/>
</dbReference>
<keyword evidence="5 9" id="KW-0732">Signal</keyword>
<evidence type="ECO:0000256" key="9">
    <source>
        <dbReference type="SAM" id="SignalP"/>
    </source>
</evidence>
<dbReference type="SUPFAM" id="SSF52025">
    <property type="entry name" value="PA domain"/>
    <property type="match status" value="1"/>
</dbReference>